<name>A0A6C0KZU3_9ZZZZ</name>
<dbReference type="AlphaFoldDB" id="A0A6C0KZU3"/>
<sequence>MYRDFVYLGFDITSVEFIFCEFDDLPLLKVFPYDFWLEQQKLDPELYHTPELGIIWASKKNFLHEAKKLYPTEEWLIWIDAGCVRTDAWLEHANEFTQRFHLAPGIYFQNLKPIRNEQFFRYKKNDYFIAGGLILAHADYIEEYCEVYNTMLEMYNKYKIPAIVDQFIMTSLITTDKYDWIHTINYYELSFKSQCPEEWFFFLQYL</sequence>
<evidence type="ECO:0000313" key="1">
    <source>
        <dbReference type="EMBL" id="QHU22180.1"/>
    </source>
</evidence>
<protein>
    <submittedName>
        <fullName evidence="1">Uncharacterized protein</fullName>
    </submittedName>
</protein>
<accession>A0A6C0KZU3</accession>
<dbReference type="EMBL" id="MN740999">
    <property type="protein sequence ID" value="QHU22180.1"/>
    <property type="molecule type" value="Genomic_DNA"/>
</dbReference>
<proteinExistence type="predicted"/>
<reference evidence="1" key="1">
    <citation type="journal article" date="2020" name="Nature">
        <title>Giant virus diversity and host interactions through global metagenomics.</title>
        <authorList>
            <person name="Schulz F."/>
            <person name="Roux S."/>
            <person name="Paez-Espino D."/>
            <person name="Jungbluth S."/>
            <person name="Walsh D.A."/>
            <person name="Denef V.J."/>
            <person name="McMahon K.D."/>
            <person name="Konstantinidis K.T."/>
            <person name="Eloe-Fadrosh E.A."/>
            <person name="Kyrpides N.C."/>
            <person name="Woyke T."/>
        </authorList>
    </citation>
    <scope>NUCLEOTIDE SEQUENCE</scope>
    <source>
        <strain evidence="1">GVMAG-S-3300013286-35</strain>
    </source>
</reference>
<organism evidence="1">
    <name type="scientific">viral metagenome</name>
    <dbReference type="NCBI Taxonomy" id="1070528"/>
    <lineage>
        <taxon>unclassified sequences</taxon>
        <taxon>metagenomes</taxon>
        <taxon>organismal metagenomes</taxon>
    </lineage>
</organism>